<dbReference type="InterPro" id="IPR052059">
    <property type="entry name" value="CR_Ser/Thr_kinase"/>
</dbReference>
<reference evidence="6" key="1">
    <citation type="journal article" date="2022" name="Plant J.">
        <title>Strategies of tolerance reflected in two North American maple genomes.</title>
        <authorList>
            <person name="McEvoy S.L."/>
            <person name="Sezen U.U."/>
            <person name="Trouern-Trend A."/>
            <person name="McMahon S.M."/>
            <person name="Schaberg P.G."/>
            <person name="Yang J."/>
            <person name="Wegrzyn J.L."/>
            <person name="Swenson N.G."/>
        </authorList>
    </citation>
    <scope>NUCLEOTIDE SEQUENCE</scope>
    <source>
        <strain evidence="6">NS2018</strain>
    </source>
</reference>
<evidence type="ECO:0000313" key="6">
    <source>
        <dbReference type="EMBL" id="KAK0604383.1"/>
    </source>
</evidence>
<keyword evidence="7" id="KW-1185">Reference proteome</keyword>
<keyword evidence="4" id="KW-0067">ATP-binding</keyword>
<dbReference type="InterPro" id="IPR000719">
    <property type="entry name" value="Prot_kinase_dom"/>
</dbReference>
<evidence type="ECO:0000259" key="5">
    <source>
        <dbReference type="PROSITE" id="PS50011"/>
    </source>
</evidence>
<keyword evidence="3" id="KW-0418">Kinase</keyword>
<reference evidence="6" key="2">
    <citation type="submission" date="2023-06" db="EMBL/GenBank/DDBJ databases">
        <authorList>
            <person name="Swenson N.G."/>
            <person name="Wegrzyn J.L."/>
            <person name="Mcevoy S.L."/>
        </authorList>
    </citation>
    <scope>NUCLEOTIDE SEQUENCE</scope>
    <source>
        <strain evidence="6">NS2018</strain>
        <tissue evidence="6">Leaf</tissue>
    </source>
</reference>
<dbReference type="Pfam" id="PF07714">
    <property type="entry name" value="PK_Tyr_Ser-Thr"/>
    <property type="match status" value="1"/>
</dbReference>
<dbReference type="Gene3D" id="1.10.510.10">
    <property type="entry name" value="Transferase(Phosphotransferase) domain 1"/>
    <property type="match status" value="1"/>
</dbReference>
<dbReference type="InterPro" id="IPR001245">
    <property type="entry name" value="Ser-Thr/Tyr_kinase_cat_dom"/>
</dbReference>
<sequence length="117" mass="13225">MLDSSYNVKLGDFGLAKLMNHELVPETTTALAGTLGYMALEYIITSKASRESDVYSFGVVALEITTGRKAIDPLEQNFQTTLVEWIWELYREGDTLSAVDERLHIFDEKQAEFLMIV</sequence>
<dbReference type="GO" id="GO:0005524">
    <property type="term" value="F:ATP binding"/>
    <property type="evidence" value="ECO:0007669"/>
    <property type="project" value="UniProtKB-KW"/>
</dbReference>
<evidence type="ECO:0000313" key="7">
    <source>
        <dbReference type="Proteomes" id="UP001168877"/>
    </source>
</evidence>
<evidence type="ECO:0000256" key="4">
    <source>
        <dbReference type="ARBA" id="ARBA00022840"/>
    </source>
</evidence>
<name>A0AA39TEN6_ACESA</name>
<dbReference type="InterPro" id="IPR011009">
    <property type="entry name" value="Kinase-like_dom_sf"/>
</dbReference>
<dbReference type="PROSITE" id="PS50011">
    <property type="entry name" value="PROTEIN_KINASE_DOM"/>
    <property type="match status" value="1"/>
</dbReference>
<dbReference type="Proteomes" id="UP001168877">
    <property type="component" value="Unassembled WGS sequence"/>
</dbReference>
<proteinExistence type="predicted"/>
<evidence type="ECO:0000256" key="2">
    <source>
        <dbReference type="ARBA" id="ARBA00022741"/>
    </source>
</evidence>
<dbReference type="EMBL" id="JAUESC010000002">
    <property type="protein sequence ID" value="KAK0604383.1"/>
    <property type="molecule type" value="Genomic_DNA"/>
</dbReference>
<keyword evidence="2" id="KW-0547">Nucleotide-binding</keyword>
<dbReference type="AlphaFoldDB" id="A0AA39TEN6"/>
<dbReference type="GO" id="GO:0004672">
    <property type="term" value="F:protein kinase activity"/>
    <property type="evidence" value="ECO:0007669"/>
    <property type="project" value="InterPro"/>
</dbReference>
<evidence type="ECO:0000256" key="1">
    <source>
        <dbReference type="ARBA" id="ARBA00022679"/>
    </source>
</evidence>
<feature type="domain" description="Protein kinase" evidence="5">
    <location>
        <begin position="1"/>
        <end position="117"/>
    </location>
</feature>
<organism evidence="6 7">
    <name type="scientific">Acer saccharum</name>
    <name type="common">Sugar maple</name>
    <dbReference type="NCBI Taxonomy" id="4024"/>
    <lineage>
        <taxon>Eukaryota</taxon>
        <taxon>Viridiplantae</taxon>
        <taxon>Streptophyta</taxon>
        <taxon>Embryophyta</taxon>
        <taxon>Tracheophyta</taxon>
        <taxon>Spermatophyta</taxon>
        <taxon>Magnoliopsida</taxon>
        <taxon>eudicotyledons</taxon>
        <taxon>Gunneridae</taxon>
        <taxon>Pentapetalae</taxon>
        <taxon>rosids</taxon>
        <taxon>malvids</taxon>
        <taxon>Sapindales</taxon>
        <taxon>Sapindaceae</taxon>
        <taxon>Hippocastanoideae</taxon>
        <taxon>Acereae</taxon>
        <taxon>Acer</taxon>
    </lineage>
</organism>
<dbReference type="SUPFAM" id="SSF56112">
    <property type="entry name" value="Protein kinase-like (PK-like)"/>
    <property type="match status" value="1"/>
</dbReference>
<protein>
    <recommendedName>
        <fullName evidence="5">Protein kinase domain-containing protein</fullName>
    </recommendedName>
</protein>
<comment type="caution">
    <text evidence="6">The sequence shown here is derived from an EMBL/GenBank/DDBJ whole genome shotgun (WGS) entry which is preliminary data.</text>
</comment>
<keyword evidence="1" id="KW-0808">Transferase</keyword>
<gene>
    <name evidence="6" type="ORF">LWI29_015135</name>
</gene>
<evidence type="ECO:0000256" key="3">
    <source>
        <dbReference type="ARBA" id="ARBA00022777"/>
    </source>
</evidence>
<dbReference type="PANTHER" id="PTHR47973">
    <property type="entry name" value="CYSTEINE-RICH RECEPTOR-LIKE PROTEIN KINASE 3"/>
    <property type="match status" value="1"/>
</dbReference>
<accession>A0AA39TEN6</accession>